<feature type="domain" description="SGNH hydrolase-type esterase" evidence="2">
    <location>
        <begin position="67"/>
        <end position="254"/>
    </location>
</feature>
<evidence type="ECO:0000313" key="5">
    <source>
        <dbReference type="Proteomes" id="UP000180175"/>
    </source>
</evidence>
<dbReference type="RefSeq" id="WP_071318122.1">
    <property type="nucleotide sequence ID" value="NZ_CP063356.2"/>
</dbReference>
<proteinExistence type="predicted"/>
<dbReference type="InterPro" id="IPR013830">
    <property type="entry name" value="SGNH_hydro"/>
</dbReference>
<reference evidence="4" key="4">
    <citation type="submission" date="2020-10" db="EMBL/GenBank/DDBJ databases">
        <authorList>
            <person name="Bassil N.M."/>
            <person name="Lloyd J.R."/>
        </authorList>
    </citation>
    <scope>NUCLEOTIDE SEQUENCE</scope>
    <source>
        <strain evidence="4">NB2006</strain>
    </source>
</reference>
<dbReference type="EMBL" id="LQXD01000145">
    <property type="protein sequence ID" value="OIJ10778.1"/>
    <property type="molecule type" value="Genomic_DNA"/>
</dbReference>
<keyword evidence="1" id="KW-0812">Transmembrane</keyword>
<keyword evidence="1" id="KW-1133">Transmembrane helix</keyword>
<feature type="transmembrane region" description="Helical" evidence="1">
    <location>
        <begin position="6"/>
        <end position="28"/>
    </location>
</feature>
<dbReference type="Proteomes" id="UP000180175">
    <property type="component" value="Chromosome"/>
</dbReference>
<reference evidence="4 5" key="2">
    <citation type="journal article" date="2017" name="Genome Announc.">
        <title>Draft Genome Sequences of Four Alkaliphilic Bacteria Belonging to the Anaerobacillus Genus.</title>
        <authorList>
            <person name="Bassil N.M."/>
            <person name="Lloyd J.R."/>
        </authorList>
    </citation>
    <scope>NUCLEOTIDE SEQUENCE [LARGE SCALE GENOMIC DNA]</scope>
    <source>
        <strain evidence="4 5">NB2006</strain>
    </source>
</reference>
<reference evidence="4 5" key="3">
    <citation type="journal article" date="2019" name="Int. J. Syst. Evol. Microbiol.">
        <title>Anaerobacillus isosaccharinicus sp. nov., an alkaliphilic bacterium which degrades isosaccharinic acid.</title>
        <authorList>
            <person name="Bassil N.M."/>
            <person name="Lloyd J.R."/>
        </authorList>
    </citation>
    <scope>NUCLEOTIDE SEQUENCE [LARGE SCALE GENOMIC DNA]</scope>
    <source>
        <strain evidence="4 5">NB2006</strain>
    </source>
</reference>
<dbReference type="EMBL" id="CP063356">
    <property type="protein sequence ID" value="QOY35016.1"/>
    <property type="molecule type" value="Genomic_DNA"/>
</dbReference>
<dbReference type="AlphaFoldDB" id="A0A1S2LE48"/>
<dbReference type="PANTHER" id="PTHR30383:SF27">
    <property type="entry name" value="SPORE GERMINATION LIPASE LIPC"/>
    <property type="match status" value="1"/>
</dbReference>
<keyword evidence="5" id="KW-1185">Reference proteome</keyword>
<dbReference type="Pfam" id="PF13472">
    <property type="entry name" value="Lipase_GDSL_2"/>
    <property type="match status" value="1"/>
</dbReference>
<dbReference type="PANTHER" id="PTHR30383">
    <property type="entry name" value="THIOESTERASE 1/PROTEASE 1/LYSOPHOSPHOLIPASE L1"/>
    <property type="match status" value="1"/>
</dbReference>
<gene>
    <name evidence="4" type="ORF">AWH56_020225</name>
    <name evidence="3" type="ORF">AWH56_16620</name>
</gene>
<evidence type="ECO:0000259" key="2">
    <source>
        <dbReference type="Pfam" id="PF13472"/>
    </source>
</evidence>
<evidence type="ECO:0000256" key="1">
    <source>
        <dbReference type="SAM" id="Phobius"/>
    </source>
</evidence>
<protein>
    <submittedName>
        <fullName evidence="4">GDSL family lipase</fullName>
    </submittedName>
</protein>
<dbReference type="KEGG" id="aia:AWH56_020225"/>
<dbReference type="SUPFAM" id="SSF52266">
    <property type="entry name" value="SGNH hydrolase"/>
    <property type="match status" value="1"/>
</dbReference>
<organism evidence="3 5">
    <name type="scientific">Anaerobacillus isosaccharinicus</name>
    <dbReference type="NCBI Taxonomy" id="1532552"/>
    <lineage>
        <taxon>Bacteria</taxon>
        <taxon>Bacillati</taxon>
        <taxon>Bacillota</taxon>
        <taxon>Bacilli</taxon>
        <taxon>Bacillales</taxon>
        <taxon>Bacillaceae</taxon>
        <taxon>Anaerobacillus</taxon>
    </lineage>
</organism>
<dbReference type="Gene3D" id="3.40.50.1110">
    <property type="entry name" value="SGNH hydrolase"/>
    <property type="match status" value="1"/>
</dbReference>
<reference evidence="3 5" key="1">
    <citation type="submission" date="2016-10" db="EMBL/GenBank/DDBJ databases">
        <title>Draft genome sequences of four alkaliphilic bacteria belonging to the Anaerobacillus genus.</title>
        <authorList>
            <person name="Bassil N.M."/>
            <person name="Lloyd J.R."/>
        </authorList>
    </citation>
    <scope>NUCLEOTIDE SEQUENCE [LARGE SCALE GENOMIC DNA]</scope>
    <source>
        <strain evidence="3 5">NB2006</strain>
    </source>
</reference>
<sequence length="272" mass="30672">MKIRWVQIIGIFGSIFCVLWLVGLGMTFKHYFYKGATEVNQSVKTEIIETLEEPINETKKSGYHIVALGDSLTVGAGDPNGKGYVGNVLEQLKDRTTEEVSLQNFAINGLTSEGLVKVIEERDVQQGIKDADLIFLTIGGNDLFQGGQTLVELNLEEIAQIEQHFLENLSQIMSDIRQLNGNATIYFSGLYHPFTHLPNAEITTKIILDWNHHTALEIARYKQAVFVPTFDMFQNNLTTHLSHDRFHPSTEGYQQMANRIAALITWDGEKNE</sequence>
<name>A0A1S2LE48_9BACI</name>
<dbReference type="InterPro" id="IPR036514">
    <property type="entry name" value="SGNH_hydro_sf"/>
</dbReference>
<accession>A0A1S2LE48</accession>
<evidence type="ECO:0000313" key="3">
    <source>
        <dbReference type="EMBL" id="OIJ10778.1"/>
    </source>
</evidence>
<dbReference type="GO" id="GO:0004622">
    <property type="term" value="F:phosphatidylcholine lysophospholipase activity"/>
    <property type="evidence" value="ECO:0007669"/>
    <property type="project" value="TreeGrafter"/>
</dbReference>
<dbReference type="OrthoDB" id="252349at2"/>
<keyword evidence="1" id="KW-0472">Membrane</keyword>
<evidence type="ECO:0000313" key="4">
    <source>
        <dbReference type="EMBL" id="QOY35016.1"/>
    </source>
</evidence>
<dbReference type="InterPro" id="IPR051532">
    <property type="entry name" value="Ester_Hydrolysis_Enzymes"/>
</dbReference>